<gene>
    <name evidence="4" type="ORF">Spa11_08910</name>
</gene>
<feature type="compositionally biased region" description="Basic residues" evidence="1">
    <location>
        <begin position="474"/>
        <end position="484"/>
    </location>
</feature>
<sequence length="484" mass="54424" precursor="true">MLFRLHPAMDITLRSLAVVFLIAVASVAASAAEPARPPIVVFLSDDHTLLDSSVYGSTEISTPNMERLAAAGMTFDRAFVASPACAPSRAALLTGLMPARNGAEPNHSRPRKDIKRLPAYFQQLGYEVVSFGKVAHYNQVLEYGFDVAEFFNYHEDKCVAEAVKWLEARDSDKPLCLFVGTNWPHVPWPKESEFKPQDTQVPDWHVETPKTRQARAKYLQAVRRMDNDLGTVYDTALAKLGDDTLFVHTSDHGAQWPFGKWTLYDDGIRTPLIVSWKGRIAEGVRTDAMVSWVDILPTLIEAAGGEAPGDETAQRLDGESFLPVLKGETDTHRDMIFTTHSGDGNFNVYPSRSVRDERYKLIFNLHPEFRFQSHVTLVEKDGGYWRSWVNKAERGDEDAAEKVRRYQERPAVEFYDVEKDPHERTNLADDAEHADRVAAMQAKLEAWMESQGDQRRVYGKPNLLSEPAGQPNLPKRKAANRPAA</sequence>
<dbReference type="AlphaFoldDB" id="A0A518K4I2"/>
<feature type="region of interest" description="Disordered" evidence="1">
    <location>
        <begin position="450"/>
        <end position="484"/>
    </location>
</feature>
<dbReference type="PANTHER" id="PTHR43751:SF1">
    <property type="entry name" value="SULFATASE ATSG-RELATED"/>
    <property type="match status" value="1"/>
</dbReference>
<dbReference type="EC" id="3.1.6.1" evidence="4"/>
<dbReference type="SUPFAM" id="SSF53649">
    <property type="entry name" value="Alkaline phosphatase-like"/>
    <property type="match status" value="1"/>
</dbReference>
<dbReference type="InterPro" id="IPR000917">
    <property type="entry name" value="Sulfatase_N"/>
</dbReference>
<feature type="domain" description="Sulfatase N-terminal" evidence="3">
    <location>
        <begin position="39"/>
        <end position="304"/>
    </location>
</feature>
<dbReference type="Proteomes" id="UP000316426">
    <property type="component" value="Chromosome"/>
</dbReference>
<dbReference type="KEGG" id="bmei:Spa11_08910"/>
<evidence type="ECO:0000256" key="2">
    <source>
        <dbReference type="SAM" id="SignalP"/>
    </source>
</evidence>
<dbReference type="InterPro" id="IPR052701">
    <property type="entry name" value="GAG_Ulvan_Degrading_Sulfatases"/>
</dbReference>
<reference evidence="4 5" key="1">
    <citation type="submission" date="2019-02" db="EMBL/GenBank/DDBJ databases">
        <title>Deep-cultivation of Planctomycetes and their phenomic and genomic characterization uncovers novel biology.</title>
        <authorList>
            <person name="Wiegand S."/>
            <person name="Jogler M."/>
            <person name="Boedeker C."/>
            <person name="Pinto D."/>
            <person name="Vollmers J."/>
            <person name="Rivas-Marin E."/>
            <person name="Kohn T."/>
            <person name="Peeters S.H."/>
            <person name="Heuer A."/>
            <person name="Rast P."/>
            <person name="Oberbeckmann S."/>
            <person name="Bunk B."/>
            <person name="Jeske O."/>
            <person name="Meyerdierks A."/>
            <person name="Storesund J.E."/>
            <person name="Kallscheuer N."/>
            <person name="Luecker S."/>
            <person name="Lage O.M."/>
            <person name="Pohl T."/>
            <person name="Merkel B.J."/>
            <person name="Hornburger P."/>
            <person name="Mueller R.-W."/>
            <person name="Bruemmer F."/>
            <person name="Labrenz M."/>
            <person name="Spormann A.M."/>
            <person name="Op den Camp H."/>
            <person name="Overmann J."/>
            <person name="Amann R."/>
            <person name="Jetten M.S.M."/>
            <person name="Mascher T."/>
            <person name="Medema M.H."/>
            <person name="Devos D.P."/>
            <person name="Kaster A.-K."/>
            <person name="Ovreas L."/>
            <person name="Rohde M."/>
            <person name="Galperin M.Y."/>
            <person name="Jogler C."/>
        </authorList>
    </citation>
    <scope>NUCLEOTIDE SEQUENCE [LARGE SCALE GENOMIC DNA]</scope>
    <source>
        <strain evidence="4 5">Spa11</strain>
    </source>
</reference>
<keyword evidence="5" id="KW-1185">Reference proteome</keyword>
<proteinExistence type="predicted"/>
<dbReference type="Pfam" id="PF00884">
    <property type="entry name" value="Sulfatase"/>
    <property type="match status" value="1"/>
</dbReference>
<dbReference type="GO" id="GO:0004065">
    <property type="term" value="F:arylsulfatase activity"/>
    <property type="evidence" value="ECO:0007669"/>
    <property type="project" value="UniProtKB-EC"/>
</dbReference>
<accession>A0A518K4I2</accession>
<evidence type="ECO:0000256" key="1">
    <source>
        <dbReference type="SAM" id="MobiDB-lite"/>
    </source>
</evidence>
<evidence type="ECO:0000313" key="4">
    <source>
        <dbReference type="EMBL" id="QDV72709.1"/>
    </source>
</evidence>
<dbReference type="Gene3D" id="3.40.720.10">
    <property type="entry name" value="Alkaline Phosphatase, subunit A"/>
    <property type="match status" value="1"/>
</dbReference>
<dbReference type="InterPro" id="IPR017850">
    <property type="entry name" value="Alkaline_phosphatase_core_sf"/>
</dbReference>
<feature type="signal peptide" evidence="2">
    <location>
        <begin position="1"/>
        <end position="31"/>
    </location>
</feature>
<evidence type="ECO:0000259" key="3">
    <source>
        <dbReference type="Pfam" id="PF00884"/>
    </source>
</evidence>
<keyword evidence="2" id="KW-0732">Signal</keyword>
<evidence type="ECO:0000313" key="5">
    <source>
        <dbReference type="Proteomes" id="UP000316426"/>
    </source>
</evidence>
<feature type="chain" id="PRO_5022058526" evidence="2">
    <location>
        <begin position="32"/>
        <end position="484"/>
    </location>
</feature>
<protein>
    <submittedName>
        <fullName evidence="4">Arylsulfatase</fullName>
        <ecNumber evidence="4">3.1.6.1</ecNumber>
    </submittedName>
</protein>
<name>A0A518K4I2_9BACT</name>
<keyword evidence="4" id="KW-0378">Hydrolase</keyword>
<dbReference type="PANTHER" id="PTHR43751">
    <property type="entry name" value="SULFATASE"/>
    <property type="match status" value="1"/>
</dbReference>
<dbReference type="EMBL" id="CP036349">
    <property type="protein sequence ID" value="QDV72709.1"/>
    <property type="molecule type" value="Genomic_DNA"/>
</dbReference>
<organism evidence="4 5">
    <name type="scientific">Botrimarina mediterranea</name>
    <dbReference type="NCBI Taxonomy" id="2528022"/>
    <lineage>
        <taxon>Bacteria</taxon>
        <taxon>Pseudomonadati</taxon>
        <taxon>Planctomycetota</taxon>
        <taxon>Planctomycetia</taxon>
        <taxon>Pirellulales</taxon>
        <taxon>Lacipirellulaceae</taxon>
        <taxon>Botrimarina</taxon>
    </lineage>
</organism>
<dbReference type="CDD" id="cd16027">
    <property type="entry name" value="SGSH"/>
    <property type="match status" value="1"/>
</dbReference>